<accession>A0A2M9V6Z4</accession>
<dbReference type="RefSeq" id="WP_100788635.1">
    <property type="nucleotide sequence ID" value="NZ_PDCW01000014.1"/>
</dbReference>
<evidence type="ECO:0008006" key="3">
    <source>
        <dbReference type="Google" id="ProtNLM"/>
    </source>
</evidence>
<evidence type="ECO:0000313" key="2">
    <source>
        <dbReference type="Proteomes" id="UP000231846"/>
    </source>
</evidence>
<sequence>MIEKTTDNIDIQETNLIALSPDLLNTLLKDHTTSQNGIQHNIFWATSDYEHLGIGYEYQSPILPELITGNNGNVVMPRVLKHKVTQTMRSHEMAEVFTPSWICNAQNNLIDEAWFGRKDVFNKEITVADGTNTWQVNEEKITFPEGKTWKDYVRENRMEITCGEAPYLVSRYDTTTGEFIPVERRIGLLDRKLRIISENATTSGEWLKAVQDAYKSIYAYEWQGDNLLLARESLLFSFIEYYRNKFGKNPLLKSVNYIAYIISWNVWQMDGLKGVIPNSCGERREVVADLFGTNEVVTQCEGCLKDDIRRHNGVYCQIKDWHATDKATGKKGKRIRFIDLIK</sequence>
<organism evidence="1 2">
    <name type="scientific">Bacteroides fragilis</name>
    <dbReference type="NCBI Taxonomy" id="817"/>
    <lineage>
        <taxon>Bacteria</taxon>
        <taxon>Pseudomonadati</taxon>
        <taxon>Bacteroidota</taxon>
        <taxon>Bacteroidia</taxon>
        <taxon>Bacteroidales</taxon>
        <taxon>Bacteroidaceae</taxon>
        <taxon>Bacteroides</taxon>
    </lineage>
</organism>
<gene>
    <name evidence="1" type="ORF">CQW34_02233</name>
</gene>
<reference evidence="1 2" key="1">
    <citation type="journal article" date="2017" name="MBio">
        <title>Gut Symbiont Bacteroides fragilis Secretes a Eukaryotic-Like Ubiquitin Protein That Mediates Intraspecies Antagonism.</title>
        <authorList>
            <person name="Chatzidaki-Livanis M."/>
            <person name="Coyne M.J."/>
            <person name="Roelofs K.G."/>
            <person name="Gentyala R.R."/>
            <person name="Caldwell J.M."/>
            <person name="Comstock L.E."/>
        </authorList>
    </citation>
    <scope>NUCLEOTIDE SEQUENCE [LARGE SCALE GENOMIC DNA]</scope>
    <source>
        <strain evidence="1 2">12905</strain>
    </source>
</reference>
<proteinExistence type="predicted"/>
<protein>
    <recommendedName>
        <fullName evidence="3">Restriction endonuclease subunit M</fullName>
    </recommendedName>
</protein>
<name>A0A2M9V6Z4_BACFG</name>
<dbReference type="AlphaFoldDB" id="A0A2M9V6Z4"/>
<evidence type="ECO:0000313" key="1">
    <source>
        <dbReference type="EMBL" id="PJY74423.1"/>
    </source>
</evidence>
<dbReference type="EMBL" id="PDCW01000014">
    <property type="protein sequence ID" value="PJY74423.1"/>
    <property type="molecule type" value="Genomic_DNA"/>
</dbReference>
<comment type="caution">
    <text evidence="1">The sequence shown here is derived from an EMBL/GenBank/DDBJ whole genome shotgun (WGS) entry which is preliminary data.</text>
</comment>
<dbReference type="Proteomes" id="UP000231846">
    <property type="component" value="Unassembled WGS sequence"/>
</dbReference>